<proteinExistence type="inferred from homology"/>
<dbReference type="PANTHER" id="PTHR42800">
    <property type="entry name" value="EXOINULINASE INUD (AFU_ORTHOLOGUE AFUA_5G00480)"/>
    <property type="match status" value="1"/>
</dbReference>
<reference evidence="8 9" key="1">
    <citation type="submission" date="2020-04" db="EMBL/GenBank/DDBJ databases">
        <title>Description of novel Gluconacetobacter.</title>
        <authorList>
            <person name="Sombolestani A."/>
        </authorList>
    </citation>
    <scope>NUCLEOTIDE SEQUENCE [LARGE SCALE GENOMIC DNA]</scope>
    <source>
        <strain evidence="8 9">LMG 21312</strain>
    </source>
</reference>
<dbReference type="InterPro" id="IPR013148">
    <property type="entry name" value="Glyco_hydro_32_N"/>
</dbReference>
<evidence type="ECO:0000256" key="5">
    <source>
        <dbReference type="SAM" id="MobiDB-lite"/>
    </source>
</evidence>
<evidence type="ECO:0000256" key="2">
    <source>
        <dbReference type="ARBA" id="ARBA00022801"/>
    </source>
</evidence>
<dbReference type="Gene3D" id="2.60.120.560">
    <property type="entry name" value="Exo-inulinase, domain 1"/>
    <property type="match status" value="1"/>
</dbReference>
<evidence type="ECO:0000259" key="7">
    <source>
        <dbReference type="Pfam" id="PF08244"/>
    </source>
</evidence>
<dbReference type="SMART" id="SM00640">
    <property type="entry name" value="Glyco_32"/>
    <property type="match status" value="1"/>
</dbReference>
<dbReference type="Proteomes" id="UP000561066">
    <property type="component" value="Unassembled WGS sequence"/>
</dbReference>
<dbReference type="GO" id="GO:0004575">
    <property type="term" value="F:sucrose alpha-glucosidase activity"/>
    <property type="evidence" value="ECO:0007669"/>
    <property type="project" value="TreeGrafter"/>
</dbReference>
<dbReference type="InterPro" id="IPR013320">
    <property type="entry name" value="ConA-like_dom_sf"/>
</dbReference>
<dbReference type="InterPro" id="IPR023296">
    <property type="entry name" value="Glyco_hydro_beta-prop_sf"/>
</dbReference>
<dbReference type="PANTHER" id="PTHR42800:SF1">
    <property type="entry name" value="EXOINULINASE INUD (AFU_ORTHOLOGUE AFUA_5G00480)"/>
    <property type="match status" value="1"/>
</dbReference>
<organism evidence="8 9">
    <name type="scientific">Gluconacetobacter johannae</name>
    <dbReference type="NCBI Taxonomy" id="112140"/>
    <lineage>
        <taxon>Bacteria</taxon>
        <taxon>Pseudomonadati</taxon>
        <taxon>Pseudomonadota</taxon>
        <taxon>Alphaproteobacteria</taxon>
        <taxon>Acetobacterales</taxon>
        <taxon>Acetobacteraceae</taxon>
        <taxon>Gluconacetobacter</taxon>
    </lineage>
</organism>
<name>A0A7W4J5J4_9PROT</name>
<evidence type="ECO:0000259" key="6">
    <source>
        <dbReference type="Pfam" id="PF00251"/>
    </source>
</evidence>
<keyword evidence="3 4" id="KW-0326">Glycosidase</keyword>
<dbReference type="Gene3D" id="2.115.10.20">
    <property type="entry name" value="Glycosyl hydrolase domain, family 43"/>
    <property type="match status" value="1"/>
</dbReference>
<dbReference type="SUPFAM" id="SSF49899">
    <property type="entry name" value="Concanavalin A-like lectins/glucanases"/>
    <property type="match status" value="1"/>
</dbReference>
<gene>
    <name evidence="8" type="ORF">HLH21_02740</name>
</gene>
<dbReference type="SUPFAM" id="SSF75005">
    <property type="entry name" value="Arabinanase/levansucrase/invertase"/>
    <property type="match status" value="1"/>
</dbReference>
<dbReference type="AlphaFoldDB" id="A0A7W4J5J4"/>
<keyword evidence="2 4" id="KW-0378">Hydrolase</keyword>
<evidence type="ECO:0000256" key="1">
    <source>
        <dbReference type="ARBA" id="ARBA00009902"/>
    </source>
</evidence>
<feature type="domain" description="Glycosyl hydrolase family 32 C-terminal" evidence="7">
    <location>
        <begin position="464"/>
        <end position="617"/>
    </location>
</feature>
<evidence type="ECO:0000313" key="8">
    <source>
        <dbReference type="EMBL" id="MBB2174842.1"/>
    </source>
</evidence>
<dbReference type="EMBL" id="JABEQH010000003">
    <property type="protein sequence ID" value="MBB2174842.1"/>
    <property type="molecule type" value="Genomic_DNA"/>
</dbReference>
<accession>A0A7W4J5J4</accession>
<dbReference type="InterPro" id="IPR001362">
    <property type="entry name" value="Glyco_hydro_32"/>
</dbReference>
<feature type="region of interest" description="Disordered" evidence="5">
    <location>
        <begin position="104"/>
        <end position="124"/>
    </location>
</feature>
<protein>
    <submittedName>
        <fullName evidence="8">Glycoside hydrolase family 32 protein</fullName>
    </submittedName>
</protein>
<comment type="similarity">
    <text evidence="1 4">Belongs to the glycosyl hydrolase 32 family.</text>
</comment>
<dbReference type="RefSeq" id="WP_182940933.1">
    <property type="nucleotide sequence ID" value="NZ_JABEQH010000003.1"/>
</dbReference>
<feature type="domain" description="Glycosyl hydrolase family 32 N-terminal" evidence="6">
    <location>
        <begin position="137"/>
        <end position="450"/>
    </location>
</feature>
<comment type="caution">
    <text evidence="8">The sequence shown here is derived from an EMBL/GenBank/DDBJ whole genome shotgun (WGS) entry which is preliminary data.</text>
</comment>
<evidence type="ECO:0000256" key="4">
    <source>
        <dbReference type="RuleBase" id="RU362110"/>
    </source>
</evidence>
<dbReference type="GO" id="GO:0005987">
    <property type="term" value="P:sucrose catabolic process"/>
    <property type="evidence" value="ECO:0007669"/>
    <property type="project" value="TreeGrafter"/>
</dbReference>
<dbReference type="Pfam" id="PF08244">
    <property type="entry name" value="Glyco_hydro_32C"/>
    <property type="match status" value="1"/>
</dbReference>
<dbReference type="InterPro" id="IPR013189">
    <property type="entry name" value="Glyco_hydro_32_C"/>
</dbReference>
<keyword evidence="9" id="KW-1185">Reference proteome</keyword>
<dbReference type="CDD" id="cd18622">
    <property type="entry name" value="GH32_Inu-like"/>
    <property type="match status" value="1"/>
</dbReference>
<dbReference type="PROSITE" id="PS00609">
    <property type="entry name" value="GLYCOSYL_HYDROL_F32"/>
    <property type="match status" value="1"/>
</dbReference>
<evidence type="ECO:0000313" key="9">
    <source>
        <dbReference type="Proteomes" id="UP000561066"/>
    </source>
</evidence>
<dbReference type="GO" id="GO:0005737">
    <property type="term" value="C:cytoplasm"/>
    <property type="evidence" value="ECO:0007669"/>
    <property type="project" value="TreeGrafter"/>
</dbReference>
<dbReference type="Pfam" id="PF00251">
    <property type="entry name" value="Glyco_hydro_32N"/>
    <property type="match status" value="1"/>
</dbReference>
<dbReference type="InterPro" id="IPR018053">
    <property type="entry name" value="Glyco_hydro_32_AS"/>
</dbReference>
<evidence type="ECO:0000256" key="3">
    <source>
        <dbReference type="ARBA" id="ARBA00023295"/>
    </source>
</evidence>
<sequence length="646" mass="71290">MTKVVLAGCILRAVRQSPMSIDGNHRHNERPSSLAPSVRDCIKMAGVQAFCSPRSVGRIAAFPATPGCLSDRQKVDSMTRLLAALCASFGCLMLGACADMSPAQPDAGARDASPPGHASAFDPAPARYSENHRLQFHFSPPEYWMNDPNGLVYFDGEYHLFYQYNPHAAVWGPISWGHAVSRDLIHWENLPVALGPDKWGQAWSGSVVVDWRNSSGLGPKGTPPMVAVYTAHNREFKAAGLTQPEGQHLAYSTDRGRTWVKYAGNPVLPNPGDERNFRDPKVAWHAASHQWVMALAEGDHSVFYGSPDLKNWRYLSAFGKGIGGHGGTWECPDLFPLTVRESGETKWVLVQSLNAGGPNGGSGVQYFIGDFDGTHFTLDPQFAAAVRRLGGVWLDWGRDDYAVVSWSDVPASDGRRIAIGWMANWDYAAKVPTERWRGAMTVPRTLALHKTPAGFRLFVNPVREMETLRGTPHVVSARRVDGRLALALDRDTVSQSDMLLRFDRPAGPVRFGLIFSNARGEEFRVGYDGATGRYFSDRRKAGDPAFSDRFAAGVHSAPRDATTVQMKLRLLMDAASMELFADEGRTVMTETFFPSQKFDRVSLFSEGGRAQFRGAVIYPMNRIWSAQDRQPVDMPSHDADMKTKRG</sequence>